<name>A0ABU8U087_9ACTN</name>
<keyword evidence="2" id="KW-1185">Reference proteome</keyword>
<organism evidence="1 2">
    <name type="scientific">Streptomyces caledonius</name>
    <dbReference type="NCBI Taxonomy" id="3134107"/>
    <lineage>
        <taxon>Bacteria</taxon>
        <taxon>Bacillati</taxon>
        <taxon>Actinomycetota</taxon>
        <taxon>Actinomycetes</taxon>
        <taxon>Kitasatosporales</taxon>
        <taxon>Streptomycetaceae</taxon>
        <taxon>Streptomyces</taxon>
    </lineage>
</organism>
<protein>
    <submittedName>
        <fullName evidence="1">Uncharacterized protein</fullName>
    </submittedName>
</protein>
<proteinExistence type="predicted"/>
<evidence type="ECO:0000313" key="1">
    <source>
        <dbReference type="EMBL" id="MEJ8641295.1"/>
    </source>
</evidence>
<accession>A0ABU8U087</accession>
<sequence length="79" mass="9062">MARTVFPDDLLLTQVRVIRTYAALARPLGGHTAELRHQLIEDLRRLYAHPYWAEPGHSYADLVELRRVARARAAWVEAA</sequence>
<gene>
    <name evidence="1" type="ORF">WKI68_07050</name>
</gene>
<dbReference type="Proteomes" id="UP001382904">
    <property type="component" value="Unassembled WGS sequence"/>
</dbReference>
<reference evidence="1 2" key="1">
    <citation type="submission" date="2024-03" db="EMBL/GenBank/DDBJ databases">
        <title>Novel Streptomyces species of biotechnological and ecological value are a feature of Machair soil.</title>
        <authorList>
            <person name="Prole J.R."/>
            <person name="Goodfellow M."/>
            <person name="Allenby N."/>
            <person name="Ward A.C."/>
        </authorList>
    </citation>
    <scope>NUCLEOTIDE SEQUENCE [LARGE SCALE GENOMIC DNA]</scope>
    <source>
        <strain evidence="1 2">MS1.HAVA.3</strain>
    </source>
</reference>
<comment type="caution">
    <text evidence="1">The sequence shown here is derived from an EMBL/GenBank/DDBJ whole genome shotgun (WGS) entry which is preliminary data.</text>
</comment>
<evidence type="ECO:0000313" key="2">
    <source>
        <dbReference type="Proteomes" id="UP001382904"/>
    </source>
</evidence>
<dbReference type="EMBL" id="JBBKAM010000002">
    <property type="protein sequence ID" value="MEJ8641295.1"/>
    <property type="molecule type" value="Genomic_DNA"/>
</dbReference>